<dbReference type="InterPro" id="IPR011016">
    <property type="entry name" value="Znf_RING-CH"/>
</dbReference>
<evidence type="ECO:0000256" key="12">
    <source>
        <dbReference type="ARBA" id="ARBA00022786"/>
    </source>
</evidence>
<evidence type="ECO:0000259" key="17">
    <source>
        <dbReference type="PROSITE" id="PS50089"/>
    </source>
</evidence>
<evidence type="ECO:0000256" key="9">
    <source>
        <dbReference type="ARBA" id="ARBA00022723"/>
    </source>
</evidence>
<dbReference type="AlphaFoldDB" id="A0A8J5D1Y9"/>
<dbReference type="PANTHER" id="PTHR12389:SF0">
    <property type="entry name" value="E3 UBIQUITIN-PROTEIN LIGASE LISTERIN"/>
    <property type="match status" value="1"/>
</dbReference>
<dbReference type="Proteomes" id="UP000770661">
    <property type="component" value="Unassembled WGS sequence"/>
</dbReference>
<evidence type="ECO:0000256" key="8">
    <source>
        <dbReference type="ARBA" id="ARBA00022679"/>
    </source>
</evidence>
<evidence type="ECO:0000313" key="18">
    <source>
        <dbReference type="EMBL" id="KAG0728746.1"/>
    </source>
</evidence>
<keyword evidence="19" id="KW-1185">Reference proteome</keyword>
<keyword evidence="9 16" id="KW-0479">Metal-binding</keyword>
<keyword evidence="10" id="KW-0677">Repeat</keyword>
<dbReference type="SMART" id="SM00744">
    <property type="entry name" value="RINGv"/>
    <property type="match status" value="1"/>
</dbReference>
<dbReference type="UniPathway" id="UPA00143"/>
<gene>
    <name evidence="18" type="primary">PO21_6</name>
    <name evidence="18" type="ORF">GWK47_031839</name>
</gene>
<evidence type="ECO:0000256" key="7">
    <source>
        <dbReference type="ARBA" id="ARBA00022490"/>
    </source>
</evidence>
<keyword evidence="13 16" id="KW-0862">Zinc</keyword>
<comment type="catalytic activity">
    <reaction evidence="1 16">
        <text>S-ubiquitinyl-[E2 ubiquitin-conjugating enzyme]-L-cysteine + [acceptor protein]-L-lysine = [E2 ubiquitin-conjugating enzyme]-L-cysteine + N(6)-ubiquitinyl-[acceptor protein]-L-lysine.</text>
        <dbReference type="EC" id="2.3.2.27"/>
    </reaction>
</comment>
<dbReference type="GO" id="GO:0043023">
    <property type="term" value="F:ribosomal large subunit binding"/>
    <property type="evidence" value="ECO:0007669"/>
    <property type="project" value="TreeGrafter"/>
</dbReference>
<dbReference type="InterPro" id="IPR039804">
    <property type="entry name" value="RING-CH-C4HC3_LTN1"/>
</dbReference>
<dbReference type="EMBL" id="JACEEZ010001878">
    <property type="protein sequence ID" value="KAG0728746.1"/>
    <property type="molecule type" value="Genomic_DNA"/>
</dbReference>
<keyword evidence="12 16" id="KW-0833">Ubl conjugation pathway</keyword>
<evidence type="ECO:0000256" key="13">
    <source>
        <dbReference type="ARBA" id="ARBA00022833"/>
    </source>
</evidence>
<comment type="pathway">
    <text evidence="3 16">Protein modification; protein ubiquitination.</text>
</comment>
<dbReference type="PANTHER" id="PTHR12389">
    <property type="entry name" value="ZINC FINGER PROTEIN 294"/>
    <property type="match status" value="1"/>
</dbReference>
<name>A0A8J5D1Y9_CHIOP</name>
<proteinExistence type="inferred from homology"/>
<dbReference type="EC" id="2.3.2.27" evidence="5 16"/>
<comment type="subcellular location">
    <subcellularLocation>
        <location evidence="2">Cytoplasm</location>
        <location evidence="2">Cytosol</location>
    </subcellularLocation>
</comment>
<sequence length="332" mass="37121">MPVSPLPRQILRLLNLVKEGAADTWGEGGDVTPNTPAFPNIVGYLLGWKLTLNALTLTSDSNHNQYCAYLRNKGYIPSLLNNLFSLMPLQPFLNSGSCGSSGSDKQPTFFTTPLLIRPAGMATARLIPHLACHVYHSAVSGVPAAIRGWYMALDRPSQALVDSFTTCFVSPLVVQQEMATLGRSVEVLGDMVVRCRPAAREVVALYTVDEARMELILRLAVNHPLGSVQVEDHKRIGVSLAQWRNWLLGLRTMLSHRNTPLLRSLAFWKQNVDQKFRGVEECYICYYVLHGTNHQLPKLLCRTCKKKFHSACLYKWFNSSNNSTCPLCRSLF</sequence>
<evidence type="ECO:0000256" key="11">
    <source>
        <dbReference type="ARBA" id="ARBA00022771"/>
    </source>
</evidence>
<evidence type="ECO:0000313" key="19">
    <source>
        <dbReference type="Proteomes" id="UP000770661"/>
    </source>
</evidence>
<dbReference type="InterPro" id="IPR001841">
    <property type="entry name" value="Znf_RING"/>
</dbReference>
<keyword evidence="11 15" id="KW-0863">Zinc-finger</keyword>
<evidence type="ECO:0000256" key="3">
    <source>
        <dbReference type="ARBA" id="ARBA00004906"/>
    </source>
</evidence>
<dbReference type="InterPro" id="IPR013083">
    <property type="entry name" value="Znf_RING/FYVE/PHD"/>
</dbReference>
<reference evidence="18" key="1">
    <citation type="submission" date="2020-07" db="EMBL/GenBank/DDBJ databases">
        <title>The High-quality genome of the commercially important snow crab, Chionoecetes opilio.</title>
        <authorList>
            <person name="Jeong J.-H."/>
            <person name="Ryu S."/>
        </authorList>
    </citation>
    <scope>NUCLEOTIDE SEQUENCE</scope>
    <source>
        <strain evidence="18">MADBK_172401_WGS</strain>
        <tissue evidence="18">Digestive gland</tissue>
    </source>
</reference>
<dbReference type="GO" id="GO:0061630">
    <property type="term" value="F:ubiquitin protein ligase activity"/>
    <property type="evidence" value="ECO:0007669"/>
    <property type="project" value="UniProtKB-UniRule"/>
</dbReference>
<comment type="caution">
    <text evidence="18">The sequence shown here is derived from an EMBL/GenBank/DDBJ whole genome shotgun (WGS) entry which is preliminary data.</text>
</comment>
<dbReference type="GO" id="GO:0008270">
    <property type="term" value="F:zinc ion binding"/>
    <property type="evidence" value="ECO:0007669"/>
    <property type="project" value="UniProtKB-KW"/>
</dbReference>
<comment type="function">
    <text evidence="16">E3 ubiquitin-protein ligase. Component of the ribosome quality control complex (RQC), a ribosome-associated complex that mediates ubiquitination and extraction of incompletely synthesized nascent chains for proteasomal degradation.</text>
</comment>
<dbReference type="PROSITE" id="PS50089">
    <property type="entry name" value="ZF_RING_2"/>
    <property type="match status" value="1"/>
</dbReference>
<dbReference type="GO" id="GO:0005829">
    <property type="term" value="C:cytosol"/>
    <property type="evidence" value="ECO:0007669"/>
    <property type="project" value="UniProtKB-SubCell"/>
</dbReference>
<evidence type="ECO:0000256" key="4">
    <source>
        <dbReference type="ARBA" id="ARBA00007997"/>
    </source>
</evidence>
<dbReference type="InterPro" id="IPR054477">
    <property type="entry name" value="LTN1_E3_ligase_6th"/>
</dbReference>
<dbReference type="Pfam" id="PF22999">
    <property type="entry name" value="LTN1_E3_ligase_6th"/>
    <property type="match status" value="1"/>
</dbReference>
<evidence type="ECO:0000256" key="10">
    <source>
        <dbReference type="ARBA" id="ARBA00022737"/>
    </source>
</evidence>
<evidence type="ECO:0000256" key="1">
    <source>
        <dbReference type="ARBA" id="ARBA00000900"/>
    </source>
</evidence>
<evidence type="ECO:0000256" key="16">
    <source>
        <dbReference type="RuleBase" id="RU367090"/>
    </source>
</evidence>
<dbReference type="CDD" id="cd16491">
    <property type="entry name" value="RING-CH-C4HC3_LTN1"/>
    <property type="match status" value="1"/>
</dbReference>
<feature type="domain" description="RING-type" evidence="17">
    <location>
        <begin position="282"/>
        <end position="329"/>
    </location>
</feature>
<dbReference type="GO" id="GO:1990112">
    <property type="term" value="C:RQC complex"/>
    <property type="evidence" value="ECO:0007669"/>
    <property type="project" value="UniProtKB-UniRule"/>
</dbReference>
<dbReference type="Gene3D" id="3.30.40.10">
    <property type="entry name" value="Zinc/RING finger domain, C3HC4 (zinc finger)"/>
    <property type="match status" value="1"/>
</dbReference>
<dbReference type="InterPro" id="IPR039795">
    <property type="entry name" value="LTN1/Rkr1"/>
</dbReference>
<comment type="similarity">
    <text evidence="4 16">Belongs to the LTN1 family.</text>
</comment>
<accession>A0A8J5D1Y9</accession>
<evidence type="ECO:0000256" key="2">
    <source>
        <dbReference type="ARBA" id="ARBA00004514"/>
    </source>
</evidence>
<evidence type="ECO:0000256" key="6">
    <source>
        <dbReference type="ARBA" id="ARBA00017157"/>
    </source>
</evidence>
<dbReference type="OrthoDB" id="6108at2759"/>
<dbReference type="GO" id="GO:1990116">
    <property type="term" value="P:ribosome-associated ubiquitin-dependent protein catabolic process"/>
    <property type="evidence" value="ECO:0007669"/>
    <property type="project" value="UniProtKB-UniRule"/>
</dbReference>
<dbReference type="GO" id="GO:0072344">
    <property type="term" value="P:rescue of stalled ribosome"/>
    <property type="evidence" value="ECO:0007669"/>
    <property type="project" value="UniProtKB-UniRule"/>
</dbReference>
<dbReference type="GO" id="GO:0016567">
    <property type="term" value="P:protein ubiquitination"/>
    <property type="evidence" value="ECO:0007669"/>
    <property type="project" value="UniProtKB-UniPathway"/>
</dbReference>
<comment type="subunit">
    <text evidence="16">Component of the ribosome quality control complex (RQC).</text>
</comment>
<evidence type="ECO:0000256" key="14">
    <source>
        <dbReference type="ARBA" id="ARBA00032366"/>
    </source>
</evidence>
<dbReference type="Pfam" id="PF13639">
    <property type="entry name" value="zf-RING_2"/>
    <property type="match status" value="1"/>
</dbReference>
<evidence type="ECO:0000256" key="15">
    <source>
        <dbReference type="PROSITE-ProRule" id="PRU00175"/>
    </source>
</evidence>
<dbReference type="FunFam" id="3.30.40.10:FF:000038">
    <property type="entry name" value="E3 ubiquitin-protein ligase listerin"/>
    <property type="match status" value="1"/>
</dbReference>
<dbReference type="Pfam" id="PF23009">
    <property type="entry name" value="UBC_like"/>
    <property type="match status" value="1"/>
</dbReference>
<protein>
    <recommendedName>
        <fullName evidence="6 16">E3 ubiquitin-protein ligase listerin</fullName>
        <ecNumber evidence="5 16">2.3.2.27</ecNumber>
    </recommendedName>
    <alternativeName>
        <fullName evidence="14 16">RING-type E3 ubiquitin transferase listerin</fullName>
    </alternativeName>
</protein>
<evidence type="ECO:0000256" key="5">
    <source>
        <dbReference type="ARBA" id="ARBA00012483"/>
    </source>
</evidence>
<keyword evidence="8 16" id="KW-0808">Transferase</keyword>
<organism evidence="18 19">
    <name type="scientific">Chionoecetes opilio</name>
    <name type="common">Atlantic snow crab</name>
    <name type="synonym">Cancer opilio</name>
    <dbReference type="NCBI Taxonomy" id="41210"/>
    <lineage>
        <taxon>Eukaryota</taxon>
        <taxon>Metazoa</taxon>
        <taxon>Ecdysozoa</taxon>
        <taxon>Arthropoda</taxon>
        <taxon>Crustacea</taxon>
        <taxon>Multicrustacea</taxon>
        <taxon>Malacostraca</taxon>
        <taxon>Eumalacostraca</taxon>
        <taxon>Eucarida</taxon>
        <taxon>Decapoda</taxon>
        <taxon>Pleocyemata</taxon>
        <taxon>Brachyura</taxon>
        <taxon>Eubrachyura</taxon>
        <taxon>Majoidea</taxon>
        <taxon>Majidae</taxon>
        <taxon>Chionoecetes</taxon>
    </lineage>
</organism>
<dbReference type="SUPFAM" id="SSF57850">
    <property type="entry name" value="RING/U-box"/>
    <property type="match status" value="1"/>
</dbReference>
<dbReference type="InterPro" id="IPR054478">
    <property type="entry name" value="LTN1_UBC"/>
</dbReference>
<keyword evidence="7" id="KW-0963">Cytoplasm</keyword>